<dbReference type="GO" id="GO:0004252">
    <property type="term" value="F:serine-type endopeptidase activity"/>
    <property type="evidence" value="ECO:0007669"/>
    <property type="project" value="UniProtKB-UniRule"/>
</dbReference>
<dbReference type="eggNOG" id="COG1404">
    <property type="taxonomic scope" value="Bacteria"/>
</dbReference>
<organism evidence="7 8">
    <name type="scientific">Prosthecochloris aestuarii (strain DSM 271 / SK 413)</name>
    <dbReference type="NCBI Taxonomy" id="290512"/>
    <lineage>
        <taxon>Bacteria</taxon>
        <taxon>Pseudomonadati</taxon>
        <taxon>Chlorobiota</taxon>
        <taxon>Chlorobiia</taxon>
        <taxon>Chlorobiales</taxon>
        <taxon>Chlorobiaceae</taxon>
        <taxon>Prosthecochloris</taxon>
    </lineage>
</organism>
<keyword evidence="8" id="KW-1185">Reference proteome</keyword>
<dbReference type="Pfam" id="PF00082">
    <property type="entry name" value="Peptidase_S8"/>
    <property type="match status" value="1"/>
</dbReference>
<dbReference type="AlphaFoldDB" id="B4S6S6"/>
<dbReference type="PROSITE" id="PS00136">
    <property type="entry name" value="SUBTILASE_ASP"/>
    <property type="match status" value="1"/>
</dbReference>
<comment type="similarity">
    <text evidence="1 5">Belongs to the peptidase S8 family.</text>
</comment>
<dbReference type="STRING" id="290512.Paes_2280"/>
<evidence type="ECO:0000256" key="5">
    <source>
        <dbReference type="PROSITE-ProRule" id="PRU01240"/>
    </source>
</evidence>
<dbReference type="HOGENOM" id="CLU_690497_0_0_10"/>
<dbReference type="InterPro" id="IPR000209">
    <property type="entry name" value="Peptidase_S8/S53_dom"/>
</dbReference>
<dbReference type="KEGG" id="paa:Paes_2280"/>
<evidence type="ECO:0000256" key="2">
    <source>
        <dbReference type="ARBA" id="ARBA00022670"/>
    </source>
</evidence>
<protein>
    <submittedName>
        <fullName evidence="7">Peptidase S8 and S53 subtilisin kexin sedolisin</fullName>
    </submittedName>
</protein>
<dbReference type="PROSITE" id="PS51892">
    <property type="entry name" value="SUBTILASE"/>
    <property type="match status" value="1"/>
</dbReference>
<dbReference type="PANTHER" id="PTHR43806:SF11">
    <property type="entry name" value="CEREVISIN-RELATED"/>
    <property type="match status" value="1"/>
</dbReference>
<evidence type="ECO:0000256" key="3">
    <source>
        <dbReference type="ARBA" id="ARBA00022801"/>
    </source>
</evidence>
<keyword evidence="3 5" id="KW-0378">Hydrolase</keyword>
<dbReference type="InterPro" id="IPR036852">
    <property type="entry name" value="Peptidase_S8/S53_dom_sf"/>
</dbReference>
<evidence type="ECO:0000313" key="8">
    <source>
        <dbReference type="Proteomes" id="UP000002725"/>
    </source>
</evidence>
<evidence type="ECO:0000256" key="1">
    <source>
        <dbReference type="ARBA" id="ARBA00011073"/>
    </source>
</evidence>
<reference evidence="7" key="1">
    <citation type="submission" date="2008-06" db="EMBL/GenBank/DDBJ databases">
        <title>Complete sequence of chromosome of Prosthecochloris aestuarii DSM 271.</title>
        <authorList>
            <consortium name="US DOE Joint Genome Institute"/>
            <person name="Lucas S."/>
            <person name="Copeland A."/>
            <person name="Lapidus A."/>
            <person name="Glavina del Rio T."/>
            <person name="Dalin E."/>
            <person name="Tice H."/>
            <person name="Bruce D."/>
            <person name="Goodwin L."/>
            <person name="Pitluck S."/>
            <person name="Schmutz J."/>
            <person name="Larimer F."/>
            <person name="Land M."/>
            <person name="Hauser L."/>
            <person name="Kyrpides N."/>
            <person name="Anderson I."/>
            <person name="Liu Z."/>
            <person name="Li T."/>
            <person name="Zhao F."/>
            <person name="Overmann J."/>
            <person name="Bryant D.A."/>
            <person name="Richardson P."/>
        </authorList>
    </citation>
    <scope>NUCLEOTIDE SEQUENCE [LARGE SCALE GENOMIC DNA]</scope>
    <source>
        <strain evidence="7">DSM 271</strain>
    </source>
</reference>
<feature type="active site" description="Charge relay system" evidence="5">
    <location>
        <position position="333"/>
    </location>
</feature>
<name>B4S6S6_PROA2</name>
<evidence type="ECO:0000256" key="4">
    <source>
        <dbReference type="ARBA" id="ARBA00022825"/>
    </source>
</evidence>
<dbReference type="Proteomes" id="UP000002725">
    <property type="component" value="Chromosome"/>
</dbReference>
<dbReference type="GO" id="GO:0006508">
    <property type="term" value="P:proteolysis"/>
    <property type="evidence" value="ECO:0007669"/>
    <property type="project" value="UniProtKB-KW"/>
</dbReference>
<keyword evidence="4 5" id="KW-0720">Serine protease</keyword>
<dbReference type="SUPFAM" id="SSF52743">
    <property type="entry name" value="Subtilisin-like"/>
    <property type="match status" value="1"/>
</dbReference>
<dbReference type="EMBL" id="CP001108">
    <property type="protein sequence ID" value="ACF47281.1"/>
    <property type="molecule type" value="Genomic_DNA"/>
</dbReference>
<accession>B4S6S6</accession>
<gene>
    <name evidence="7" type="ordered locus">Paes_2280</name>
</gene>
<sequence length="399" mass="42065">MTVDAITIVVRDSVTGDPVSGAMVVLNGDDHSLTNSDGVARFRQPCSRSDGKFHEFLIFRGMEFKPFLLSVSHTQLVGIRTFPVLLEGQLPPPAMGIGWGLQAIGADVSPLPSFDGIKVGILDTGIDSSHPGLNVIDGFNQGNDAYPFSRPISPHGTFTAGLIGGKRRGDQGIVGVAPGVDLLDIRVFDPAGIGATRDVICQGVRWAISRGAQILYVGLGSETYSEMEERVWREAYDAGIVVVAPAGNTMSDHKEVLYPARYVSTICVAACGRNTDVPPDEQPRLSKDGAWFLPSFSRRGPEVDVVAPGVAVCSIVPGQPGGKTLYDHCSGTSQAAAFVAGVAARILATHPEIKNVCPKEKTELVRALLRTNALPLGITGSGAGLCRLGGNTTSPLIIQ</sequence>
<feature type="active site" description="Charge relay system" evidence="5">
    <location>
        <position position="155"/>
    </location>
</feature>
<proteinExistence type="inferred from homology"/>
<keyword evidence="2 5" id="KW-0645">Protease</keyword>
<dbReference type="PRINTS" id="PR00723">
    <property type="entry name" value="SUBTILISIN"/>
</dbReference>
<dbReference type="InterPro" id="IPR050131">
    <property type="entry name" value="Peptidase_S8_subtilisin-like"/>
</dbReference>
<feature type="active site" description="Charge relay system" evidence="5">
    <location>
        <position position="123"/>
    </location>
</feature>
<dbReference type="InterPro" id="IPR023827">
    <property type="entry name" value="Peptidase_S8_Asp-AS"/>
</dbReference>
<feature type="domain" description="Peptidase S8/S53" evidence="6">
    <location>
        <begin position="115"/>
        <end position="373"/>
    </location>
</feature>
<dbReference type="Gene3D" id="3.40.50.200">
    <property type="entry name" value="Peptidase S8/S53 domain"/>
    <property type="match status" value="1"/>
</dbReference>
<evidence type="ECO:0000313" key="7">
    <source>
        <dbReference type="EMBL" id="ACF47281.1"/>
    </source>
</evidence>
<dbReference type="RefSeq" id="WP_012506811.1">
    <property type="nucleotide sequence ID" value="NC_011059.1"/>
</dbReference>
<evidence type="ECO:0000259" key="6">
    <source>
        <dbReference type="Pfam" id="PF00082"/>
    </source>
</evidence>
<dbReference type="InterPro" id="IPR015500">
    <property type="entry name" value="Peptidase_S8_subtilisin-rel"/>
</dbReference>
<dbReference type="PANTHER" id="PTHR43806">
    <property type="entry name" value="PEPTIDASE S8"/>
    <property type="match status" value="1"/>
</dbReference>